<gene>
    <name evidence="2" type="ORF">Salmuc_03710</name>
</gene>
<proteinExistence type="predicted"/>
<organism evidence="2 3">
    <name type="scientific">Salipiger mucosus DSM 16094</name>
    <dbReference type="NCBI Taxonomy" id="1123237"/>
    <lineage>
        <taxon>Bacteria</taxon>
        <taxon>Pseudomonadati</taxon>
        <taxon>Pseudomonadota</taxon>
        <taxon>Alphaproteobacteria</taxon>
        <taxon>Rhodobacterales</taxon>
        <taxon>Roseobacteraceae</taxon>
        <taxon>Salipiger</taxon>
    </lineage>
</organism>
<keyword evidence="1" id="KW-0812">Transmembrane</keyword>
<evidence type="ECO:0000256" key="1">
    <source>
        <dbReference type="SAM" id="Phobius"/>
    </source>
</evidence>
<dbReference type="AlphaFoldDB" id="S9S2G2"/>
<evidence type="ECO:0000313" key="2">
    <source>
        <dbReference type="EMBL" id="EPX80394.1"/>
    </source>
</evidence>
<evidence type="ECO:0000313" key="3">
    <source>
        <dbReference type="Proteomes" id="UP000015347"/>
    </source>
</evidence>
<feature type="transmembrane region" description="Helical" evidence="1">
    <location>
        <begin position="47"/>
        <end position="66"/>
    </location>
</feature>
<protein>
    <submittedName>
        <fullName evidence="2">Uncharacterized protein</fullName>
    </submittedName>
</protein>
<sequence>MTTGTGRAAFRKMTRDDFDARLGRMNADQSRGAGSKARRNADREHPFLYLLAGFGSAYLVMTVARNREAIEASLRQGSLPAQYGDWVLGGTAALLAVSAVMLGLHVFRLVLRRGTDRRNSGGLLAGVIAAGALIHTPPSVVDAAYGMLDGNSRDLIVAATSSVQDNFPGIDFSTAAFTSSNGR</sequence>
<keyword evidence="1" id="KW-0472">Membrane</keyword>
<dbReference type="OrthoDB" id="7844799at2"/>
<feature type="transmembrane region" description="Helical" evidence="1">
    <location>
        <begin position="86"/>
        <end position="111"/>
    </location>
</feature>
<reference evidence="3" key="1">
    <citation type="journal article" date="2014" name="Stand. Genomic Sci.">
        <title>Genome sequence of the exopolysaccharide-producing Salipiger mucosus type strain (DSM 16094(T)), a moderately halophilic member of the Roseobacter clade.</title>
        <authorList>
            <person name="Riedel T."/>
            <person name="Spring S."/>
            <person name="Fiebig A."/>
            <person name="Petersen J."/>
            <person name="Kyrpides N.C."/>
            <person name="Goker M."/>
            <person name="Klenk H.P."/>
        </authorList>
    </citation>
    <scope>NUCLEOTIDE SEQUENCE [LARGE SCALE GENOMIC DNA]</scope>
    <source>
        <strain evidence="3">DSM 16094</strain>
    </source>
</reference>
<dbReference type="HOGENOM" id="CLU_1474193_0_0_5"/>
<keyword evidence="1" id="KW-1133">Transmembrane helix</keyword>
<keyword evidence="3" id="KW-1185">Reference proteome</keyword>
<dbReference type="Proteomes" id="UP000015347">
    <property type="component" value="Unassembled WGS sequence"/>
</dbReference>
<dbReference type="RefSeq" id="WP_021120436.1">
    <property type="nucleotide sequence ID" value="NZ_KE557277.1"/>
</dbReference>
<name>S9S2G2_9RHOB</name>
<dbReference type="EMBL" id="APVH01000032">
    <property type="protein sequence ID" value="EPX80394.1"/>
    <property type="molecule type" value="Genomic_DNA"/>
</dbReference>
<dbReference type="eggNOG" id="ENOG5032W7J">
    <property type="taxonomic scope" value="Bacteria"/>
</dbReference>
<comment type="caution">
    <text evidence="2">The sequence shown here is derived from an EMBL/GenBank/DDBJ whole genome shotgun (WGS) entry which is preliminary data.</text>
</comment>
<accession>S9S2G2</accession>